<dbReference type="NCBIfam" id="TIGR03871">
    <property type="entry name" value="ABC_peri_MoxJ_2"/>
    <property type="match status" value="1"/>
</dbReference>
<evidence type="ECO:0000313" key="4">
    <source>
        <dbReference type="Proteomes" id="UP000608513"/>
    </source>
</evidence>
<feature type="domain" description="Solute-binding protein family 3/N-terminal" evidence="2">
    <location>
        <begin position="34"/>
        <end position="276"/>
    </location>
</feature>
<dbReference type="InterPro" id="IPR001638">
    <property type="entry name" value="Solute-binding_3/MltF_N"/>
</dbReference>
<protein>
    <submittedName>
        <fullName evidence="3">Quinoprotein dehydrogenase-associated putative ABC transporter substrate-binding protein</fullName>
    </submittedName>
</protein>
<dbReference type="AlphaFoldDB" id="A0A923S9Z1"/>
<dbReference type="EMBL" id="JACORT010000001">
    <property type="protein sequence ID" value="MBC5782214.1"/>
    <property type="molecule type" value="Genomic_DNA"/>
</dbReference>
<comment type="caution">
    <text evidence="3">The sequence shown here is derived from an EMBL/GenBank/DDBJ whole genome shotgun (WGS) entry which is preliminary data.</text>
</comment>
<feature type="signal peptide" evidence="1">
    <location>
        <begin position="1"/>
        <end position="23"/>
    </location>
</feature>
<keyword evidence="1" id="KW-0732">Signal</keyword>
<dbReference type="Gene3D" id="3.40.190.10">
    <property type="entry name" value="Periplasmic binding protein-like II"/>
    <property type="match status" value="2"/>
</dbReference>
<organism evidence="3 4">
    <name type="scientific">Ramlibacter cellulosilyticus</name>
    <dbReference type="NCBI Taxonomy" id="2764187"/>
    <lineage>
        <taxon>Bacteria</taxon>
        <taxon>Pseudomonadati</taxon>
        <taxon>Pseudomonadota</taxon>
        <taxon>Betaproteobacteria</taxon>
        <taxon>Burkholderiales</taxon>
        <taxon>Comamonadaceae</taxon>
        <taxon>Ramlibacter</taxon>
    </lineage>
</organism>
<dbReference type="InterPro" id="IPR022448">
    <property type="entry name" value="Quinoprotein_dehydrogenase"/>
</dbReference>
<sequence>MRSRAWLALAIAALAGLAGAARAQAVPDDSPRTVLKVCQDPNNLPFSNLKGEGFENRIAELFAKDLGLPLTYFSFPNRLAFIRNTLRYRLPDEPYRCDIVLGVPAEFDQVSATKPYYRSTYALVFPQGKGLDAVRSSDDLLALPPETLRRLRIGVYDRSPGSLWLARHDLVDRGVPYPIMSPDPDQYPGQLIERDLAQGRIDAAIVWGPIAGFFARRVRSPELLVVPMKSEPGLPFEFSIAMGVRYGEPQWKQQVEALIARNQAQILAILREYAVPLVPIPAGK</sequence>
<evidence type="ECO:0000313" key="3">
    <source>
        <dbReference type="EMBL" id="MBC5782214.1"/>
    </source>
</evidence>
<accession>A0A923S9Z1</accession>
<feature type="chain" id="PRO_5038054985" evidence="1">
    <location>
        <begin position="24"/>
        <end position="284"/>
    </location>
</feature>
<reference evidence="3" key="1">
    <citation type="submission" date="2020-08" db="EMBL/GenBank/DDBJ databases">
        <title>Ramlibacter sp. USB13 16S ribosomal RNA gene genome sequencing and assembly.</title>
        <authorList>
            <person name="Kang M."/>
        </authorList>
    </citation>
    <scope>NUCLEOTIDE SEQUENCE</scope>
    <source>
        <strain evidence="3">USB13</strain>
    </source>
</reference>
<dbReference type="SUPFAM" id="SSF53850">
    <property type="entry name" value="Periplasmic binding protein-like II"/>
    <property type="match status" value="1"/>
</dbReference>
<proteinExistence type="predicted"/>
<dbReference type="SMART" id="SM00062">
    <property type="entry name" value="PBPb"/>
    <property type="match status" value="1"/>
</dbReference>
<keyword evidence="4" id="KW-1185">Reference proteome</keyword>
<dbReference type="Proteomes" id="UP000608513">
    <property type="component" value="Unassembled WGS sequence"/>
</dbReference>
<gene>
    <name evidence="3" type="ORF">H8N03_04605</name>
</gene>
<evidence type="ECO:0000256" key="1">
    <source>
        <dbReference type="SAM" id="SignalP"/>
    </source>
</evidence>
<evidence type="ECO:0000259" key="2">
    <source>
        <dbReference type="SMART" id="SM00062"/>
    </source>
</evidence>
<name>A0A923S9Z1_9BURK</name>